<feature type="non-terminal residue" evidence="2">
    <location>
        <position position="161"/>
    </location>
</feature>
<feature type="domain" description="BTB" evidence="1">
    <location>
        <begin position="2"/>
        <end position="99"/>
    </location>
</feature>
<dbReference type="OrthoDB" id="3199068at2759"/>
<dbReference type="InterPro" id="IPR011333">
    <property type="entry name" value="SKP1/BTB/POZ_sf"/>
</dbReference>
<keyword evidence="3" id="KW-1185">Reference proteome</keyword>
<sequence>QVEGQLFKVPRYGFTAEPSVFQTTFSLPQGDQQAEGSCDENPLRLEGISAVDFQGLLKVMYPLIASHLTLPWEDWRSALRLATMYDFSRIRDLAIEEMSKITDADPVQIILVAREFSIEEWLLPAYRRLACRDQPISLADAQLLGWETAIGLSHVREDISP</sequence>
<evidence type="ECO:0000259" key="1">
    <source>
        <dbReference type="Pfam" id="PF00651"/>
    </source>
</evidence>
<evidence type="ECO:0000313" key="3">
    <source>
        <dbReference type="Proteomes" id="UP000027265"/>
    </source>
</evidence>
<organism evidence="2 3">
    <name type="scientific">Jaapia argillacea MUCL 33604</name>
    <dbReference type="NCBI Taxonomy" id="933084"/>
    <lineage>
        <taxon>Eukaryota</taxon>
        <taxon>Fungi</taxon>
        <taxon>Dikarya</taxon>
        <taxon>Basidiomycota</taxon>
        <taxon>Agaricomycotina</taxon>
        <taxon>Agaricomycetes</taxon>
        <taxon>Agaricomycetidae</taxon>
        <taxon>Jaapiales</taxon>
        <taxon>Jaapiaceae</taxon>
        <taxon>Jaapia</taxon>
    </lineage>
</organism>
<proteinExistence type="predicted"/>
<dbReference type="Proteomes" id="UP000027265">
    <property type="component" value="Unassembled WGS sequence"/>
</dbReference>
<dbReference type="InParanoid" id="A0A067PMQ3"/>
<name>A0A067PMQ3_9AGAM</name>
<dbReference type="HOGENOM" id="CLU_047592_8_0_1"/>
<dbReference type="Pfam" id="PF00651">
    <property type="entry name" value="BTB"/>
    <property type="match status" value="1"/>
</dbReference>
<dbReference type="EMBL" id="KL197726">
    <property type="protein sequence ID" value="KDQ55085.1"/>
    <property type="molecule type" value="Genomic_DNA"/>
</dbReference>
<evidence type="ECO:0000313" key="2">
    <source>
        <dbReference type="EMBL" id="KDQ55085.1"/>
    </source>
</evidence>
<dbReference type="SUPFAM" id="SSF54695">
    <property type="entry name" value="POZ domain"/>
    <property type="match status" value="1"/>
</dbReference>
<dbReference type="InterPro" id="IPR000210">
    <property type="entry name" value="BTB/POZ_dom"/>
</dbReference>
<gene>
    <name evidence="2" type="ORF">JAAARDRAFT_114741</name>
</gene>
<feature type="non-terminal residue" evidence="2">
    <location>
        <position position="1"/>
    </location>
</feature>
<protein>
    <recommendedName>
        <fullName evidence="1">BTB domain-containing protein</fullName>
    </recommendedName>
</protein>
<dbReference type="Gene3D" id="3.30.710.10">
    <property type="entry name" value="Potassium Channel Kv1.1, Chain A"/>
    <property type="match status" value="1"/>
</dbReference>
<accession>A0A067PMQ3</accession>
<dbReference type="AlphaFoldDB" id="A0A067PMQ3"/>
<reference evidence="3" key="1">
    <citation type="journal article" date="2014" name="Proc. Natl. Acad. Sci. U.S.A.">
        <title>Extensive sampling of basidiomycete genomes demonstrates inadequacy of the white-rot/brown-rot paradigm for wood decay fungi.</title>
        <authorList>
            <person name="Riley R."/>
            <person name="Salamov A.A."/>
            <person name="Brown D.W."/>
            <person name="Nagy L.G."/>
            <person name="Floudas D."/>
            <person name="Held B.W."/>
            <person name="Levasseur A."/>
            <person name="Lombard V."/>
            <person name="Morin E."/>
            <person name="Otillar R."/>
            <person name="Lindquist E.A."/>
            <person name="Sun H."/>
            <person name="LaButti K.M."/>
            <person name="Schmutz J."/>
            <person name="Jabbour D."/>
            <person name="Luo H."/>
            <person name="Baker S.E."/>
            <person name="Pisabarro A.G."/>
            <person name="Walton J.D."/>
            <person name="Blanchette R.A."/>
            <person name="Henrissat B."/>
            <person name="Martin F."/>
            <person name="Cullen D."/>
            <person name="Hibbett D.S."/>
            <person name="Grigoriev I.V."/>
        </authorList>
    </citation>
    <scope>NUCLEOTIDE SEQUENCE [LARGE SCALE GENOMIC DNA]</scope>
    <source>
        <strain evidence="3">MUCL 33604</strain>
    </source>
</reference>